<protein>
    <recommendedName>
        <fullName evidence="3">RNase H type-1 domain-containing protein</fullName>
    </recommendedName>
</protein>
<dbReference type="GO" id="GO:0003676">
    <property type="term" value="F:nucleic acid binding"/>
    <property type="evidence" value="ECO:0007669"/>
    <property type="project" value="InterPro"/>
</dbReference>
<evidence type="ECO:0008006" key="3">
    <source>
        <dbReference type="Google" id="ProtNLM"/>
    </source>
</evidence>
<organism evidence="1 2">
    <name type="scientific">Panicum virgatum</name>
    <name type="common">Blackwell switchgrass</name>
    <dbReference type="NCBI Taxonomy" id="38727"/>
    <lineage>
        <taxon>Eukaryota</taxon>
        <taxon>Viridiplantae</taxon>
        <taxon>Streptophyta</taxon>
        <taxon>Embryophyta</taxon>
        <taxon>Tracheophyta</taxon>
        <taxon>Spermatophyta</taxon>
        <taxon>Magnoliopsida</taxon>
        <taxon>Liliopsida</taxon>
        <taxon>Poales</taxon>
        <taxon>Poaceae</taxon>
        <taxon>PACMAD clade</taxon>
        <taxon>Panicoideae</taxon>
        <taxon>Panicodae</taxon>
        <taxon>Paniceae</taxon>
        <taxon>Panicinae</taxon>
        <taxon>Panicum</taxon>
        <taxon>Panicum sect. Hiantes</taxon>
    </lineage>
</organism>
<name>A0A8T0VJ38_PANVG</name>
<dbReference type="Gene3D" id="3.30.420.10">
    <property type="entry name" value="Ribonuclease H-like superfamily/Ribonuclease H"/>
    <property type="match status" value="1"/>
</dbReference>
<evidence type="ECO:0000313" key="2">
    <source>
        <dbReference type="Proteomes" id="UP000823388"/>
    </source>
</evidence>
<dbReference type="PANTHER" id="PTHR47074">
    <property type="entry name" value="BNAC02G40300D PROTEIN"/>
    <property type="match status" value="1"/>
</dbReference>
<keyword evidence="2" id="KW-1185">Reference proteome</keyword>
<dbReference type="PANTHER" id="PTHR47074:SF11">
    <property type="entry name" value="REVERSE TRANSCRIPTASE-LIKE PROTEIN"/>
    <property type="match status" value="1"/>
</dbReference>
<dbReference type="AlphaFoldDB" id="A0A8T0VJ38"/>
<reference evidence="1 2" key="1">
    <citation type="submission" date="2020-05" db="EMBL/GenBank/DDBJ databases">
        <title>WGS assembly of Panicum virgatum.</title>
        <authorList>
            <person name="Lovell J.T."/>
            <person name="Jenkins J."/>
            <person name="Shu S."/>
            <person name="Juenger T.E."/>
            <person name="Schmutz J."/>
        </authorList>
    </citation>
    <scope>NUCLEOTIDE SEQUENCE [LARGE SCALE GENOMIC DNA]</scope>
    <source>
        <strain evidence="2">cv. AP13</strain>
    </source>
</reference>
<dbReference type="InterPro" id="IPR052929">
    <property type="entry name" value="RNase_H-like_EbsB-rel"/>
</dbReference>
<dbReference type="InterPro" id="IPR036397">
    <property type="entry name" value="RNaseH_sf"/>
</dbReference>
<comment type="caution">
    <text evidence="1">The sequence shown here is derived from an EMBL/GenBank/DDBJ whole genome shotgun (WGS) entry which is preliminary data.</text>
</comment>
<gene>
    <name evidence="1" type="ORF">PVAP13_2NG330809</name>
</gene>
<dbReference type="Proteomes" id="UP000823388">
    <property type="component" value="Chromosome 2N"/>
</dbReference>
<accession>A0A8T0VJ38</accession>
<dbReference type="EMBL" id="CM029040">
    <property type="protein sequence ID" value="KAG2634818.1"/>
    <property type="molecule type" value="Genomic_DNA"/>
</dbReference>
<proteinExistence type="predicted"/>
<sequence>MDLDTKCVMCSRLEEDGAHLFFKCKWAVKVWREMGMEKHRCVLESKLSGLEVMKYILGIEEREKMVVVTFLWLWWLERNRVREGEKRKSVEDIAFMCKQYASEYLNICKHSVEPVQAPKQLWRWPAQGWVKINSDGAYSKNSGEGGWGVIMRDEMGDVVEAAAGKSIRLLDAFQSCNRVAHALAAIGCKCPPSAGLRWESTPFVEDLVASDRAASVS</sequence>
<evidence type="ECO:0000313" key="1">
    <source>
        <dbReference type="EMBL" id="KAG2634818.1"/>
    </source>
</evidence>